<evidence type="ECO:0000256" key="5">
    <source>
        <dbReference type="ARBA" id="ARBA00023002"/>
    </source>
</evidence>
<evidence type="ECO:0000256" key="6">
    <source>
        <dbReference type="ARBA" id="ARBA00023098"/>
    </source>
</evidence>
<evidence type="ECO:0008006" key="12">
    <source>
        <dbReference type="Google" id="ProtNLM"/>
    </source>
</evidence>
<evidence type="ECO:0000259" key="10">
    <source>
        <dbReference type="Pfam" id="PF00487"/>
    </source>
</evidence>
<gene>
    <name evidence="11" type="ORF">PPAR1163_LOCUS29257</name>
</gene>
<name>A0A7S1Y1B1_9STRA</name>
<protein>
    <recommendedName>
        <fullName evidence="12">Cytochrome b5 heme-binding domain-containing protein</fullName>
    </recommendedName>
</protein>
<dbReference type="Pfam" id="PF00173">
    <property type="entry name" value="Cyt-b5"/>
    <property type="match status" value="1"/>
</dbReference>
<feature type="domain" description="Fatty acid desaturase" evidence="10">
    <location>
        <begin position="147"/>
        <end position="414"/>
    </location>
</feature>
<evidence type="ECO:0000313" key="11">
    <source>
        <dbReference type="EMBL" id="CAD9270818.1"/>
    </source>
</evidence>
<keyword evidence="6" id="KW-0443">Lipid metabolism</keyword>
<dbReference type="CDD" id="cd03506">
    <property type="entry name" value="Delta6-FADS-like"/>
    <property type="match status" value="1"/>
</dbReference>
<feature type="transmembrane region" description="Helical" evidence="8">
    <location>
        <begin position="241"/>
        <end position="264"/>
    </location>
</feature>
<keyword evidence="5" id="KW-0560">Oxidoreductase</keyword>
<dbReference type="AlphaFoldDB" id="A0A7S1Y1B1"/>
<dbReference type="Gene3D" id="3.10.120.10">
    <property type="entry name" value="Cytochrome b5-like heme/steroid binding domain"/>
    <property type="match status" value="1"/>
</dbReference>
<evidence type="ECO:0000259" key="9">
    <source>
        <dbReference type="Pfam" id="PF00173"/>
    </source>
</evidence>
<accession>A0A7S1Y1B1</accession>
<evidence type="ECO:0000256" key="1">
    <source>
        <dbReference type="ARBA" id="ARBA00004141"/>
    </source>
</evidence>
<evidence type="ECO:0000256" key="4">
    <source>
        <dbReference type="ARBA" id="ARBA00022989"/>
    </source>
</evidence>
<reference evidence="11" key="1">
    <citation type="submission" date="2021-01" db="EMBL/GenBank/DDBJ databases">
        <authorList>
            <person name="Corre E."/>
            <person name="Pelletier E."/>
            <person name="Niang G."/>
            <person name="Scheremetjew M."/>
            <person name="Finn R."/>
            <person name="Kale V."/>
            <person name="Holt S."/>
            <person name="Cochrane G."/>
            <person name="Meng A."/>
            <person name="Brown T."/>
            <person name="Cohen L."/>
        </authorList>
    </citation>
    <scope>NUCLEOTIDE SEQUENCE</scope>
    <source>
        <strain evidence="11">CCMP2877</strain>
    </source>
</reference>
<dbReference type="Pfam" id="PF00487">
    <property type="entry name" value="FA_desaturase"/>
    <property type="match status" value="1"/>
</dbReference>
<dbReference type="EMBL" id="HBGJ01046501">
    <property type="protein sequence ID" value="CAD9270818.1"/>
    <property type="molecule type" value="Transcribed_RNA"/>
</dbReference>
<dbReference type="PANTHER" id="PTHR19353:SF88">
    <property type="entry name" value="DELTA(5) FATTY ACID DESATURASE FAT-4"/>
    <property type="match status" value="1"/>
</dbReference>
<dbReference type="InterPro" id="IPR036400">
    <property type="entry name" value="Cyt_B5-like_heme/steroid_sf"/>
</dbReference>
<sequence length="439" mass="49173">MGKGSNAAPAAGNTVTKLDDTEVLIDGRLYDVSSFKHPGGSIIKFLTGNGDATEAYREFHMRSASADKMLASLPSRAAPSDVLSRREGNGKTSLSEDYAALRKQLEEEGFFEPSMTECVYRTSEIIAMHLLGAYIFMTNESMGMKALGLVVLGLAQGRCGWLMHEGGHYSMTGHIPTDRVLQVAIYGIGCGMSGAWWRNQHNKHHATPQKLQHDVDLDTLPLVAFNEACIDKVRSPILKTWLRFQGALFIPVSCLLVALGWQFYLHPRHIARSITSKRNAARGADKRAMGEAAALATRYALLFGGVFSGLTWGQSWGCYLFYNFIGAAYIFTNFSLSHTHLPVSKPDEYLHWVEYSAIHTTNISPNFLCNWWMAYLNFQIEHHLFPSMPQFRHPIVSPRVRALFEKHGMRYDERPYFSCLWETLMNLHNVGAAAQKKTA</sequence>
<dbReference type="GO" id="GO:0016020">
    <property type="term" value="C:membrane"/>
    <property type="evidence" value="ECO:0007669"/>
    <property type="project" value="UniProtKB-SubCell"/>
</dbReference>
<feature type="domain" description="Cytochrome b5 heme-binding" evidence="9">
    <location>
        <begin position="21"/>
        <end position="72"/>
    </location>
</feature>
<evidence type="ECO:0000256" key="2">
    <source>
        <dbReference type="ARBA" id="ARBA00009295"/>
    </source>
</evidence>
<comment type="subcellular location">
    <subcellularLocation>
        <location evidence="1">Membrane</location>
        <topology evidence="1">Multi-pass membrane protein</topology>
    </subcellularLocation>
</comment>
<feature type="transmembrane region" description="Helical" evidence="8">
    <location>
        <begin position="292"/>
        <end position="313"/>
    </location>
</feature>
<keyword evidence="3 8" id="KW-0812">Transmembrane</keyword>
<evidence type="ECO:0000256" key="7">
    <source>
        <dbReference type="ARBA" id="ARBA00023136"/>
    </source>
</evidence>
<dbReference type="GO" id="GO:0016717">
    <property type="term" value="F:oxidoreductase activity, acting on paired donors, with oxidation of a pair of donors resulting in the reduction of molecular oxygen to two molecules of water"/>
    <property type="evidence" value="ECO:0007669"/>
    <property type="project" value="TreeGrafter"/>
</dbReference>
<dbReference type="GO" id="GO:0006629">
    <property type="term" value="P:lipid metabolic process"/>
    <property type="evidence" value="ECO:0007669"/>
    <property type="project" value="UniProtKB-KW"/>
</dbReference>
<organism evidence="11">
    <name type="scientific">Phaeomonas parva</name>
    <dbReference type="NCBI Taxonomy" id="124430"/>
    <lineage>
        <taxon>Eukaryota</taxon>
        <taxon>Sar</taxon>
        <taxon>Stramenopiles</taxon>
        <taxon>Ochrophyta</taxon>
        <taxon>Pinguiophyceae</taxon>
        <taxon>Pinguiochrysidales</taxon>
        <taxon>Pinguiochrysidaceae</taxon>
        <taxon>Phaeomonas</taxon>
    </lineage>
</organism>
<dbReference type="PANTHER" id="PTHR19353">
    <property type="entry name" value="FATTY ACID DESATURASE 2"/>
    <property type="match status" value="1"/>
</dbReference>
<keyword evidence="7 8" id="KW-0472">Membrane</keyword>
<comment type="similarity">
    <text evidence="2">Belongs to the fatty acid desaturase type 1 family.</text>
</comment>
<proteinExistence type="inferred from homology"/>
<dbReference type="PIRSF" id="PIRSF015921">
    <property type="entry name" value="FA_sphinglp_des"/>
    <property type="match status" value="1"/>
</dbReference>
<keyword evidence="4 8" id="KW-1133">Transmembrane helix</keyword>
<dbReference type="SUPFAM" id="SSF55856">
    <property type="entry name" value="Cytochrome b5-like heme/steroid binding domain"/>
    <property type="match status" value="1"/>
</dbReference>
<dbReference type="InterPro" id="IPR012171">
    <property type="entry name" value="Fatty_acid_desaturase"/>
</dbReference>
<dbReference type="InterPro" id="IPR005804">
    <property type="entry name" value="FA_desaturase_dom"/>
</dbReference>
<evidence type="ECO:0000256" key="8">
    <source>
        <dbReference type="SAM" id="Phobius"/>
    </source>
</evidence>
<dbReference type="InterPro" id="IPR001199">
    <property type="entry name" value="Cyt_B5-like_heme/steroid-bd"/>
</dbReference>
<evidence type="ECO:0000256" key="3">
    <source>
        <dbReference type="ARBA" id="ARBA00022692"/>
    </source>
</evidence>